<dbReference type="InterPro" id="IPR038352">
    <property type="entry name" value="Imelysin_sf"/>
</dbReference>
<feature type="signal peptide" evidence="4">
    <location>
        <begin position="1"/>
        <end position="19"/>
    </location>
</feature>
<comment type="caution">
    <text evidence="6">The sequence shown here is derived from an EMBL/GenBank/DDBJ whole genome shotgun (WGS) entry which is preliminary data.</text>
</comment>
<name>A0A6L7G6X4_9RHOB</name>
<dbReference type="Pfam" id="PF09375">
    <property type="entry name" value="Peptidase_M75"/>
    <property type="match status" value="1"/>
</dbReference>
<feature type="domain" description="Imelysin-like" evidence="5">
    <location>
        <begin position="30"/>
        <end position="304"/>
    </location>
</feature>
<reference evidence="6 7" key="1">
    <citation type="submission" date="2019-12" db="EMBL/GenBank/DDBJ databases">
        <authorList>
            <person name="Li M."/>
        </authorList>
    </citation>
    <scope>NUCLEOTIDE SEQUENCE [LARGE SCALE GENOMIC DNA]</scope>
    <source>
        <strain evidence="6 7">GBMRC 2024</strain>
    </source>
</reference>
<evidence type="ECO:0000259" key="5">
    <source>
        <dbReference type="Pfam" id="PF09375"/>
    </source>
</evidence>
<feature type="chain" id="PRO_5027120014" evidence="4">
    <location>
        <begin position="20"/>
        <end position="329"/>
    </location>
</feature>
<dbReference type="InterPro" id="IPR034984">
    <property type="entry name" value="Imelysin-like_IPPA"/>
</dbReference>
<dbReference type="CDD" id="cd14659">
    <property type="entry name" value="Imelysin-like_IPPA"/>
    <property type="match status" value="1"/>
</dbReference>
<evidence type="ECO:0000256" key="3">
    <source>
        <dbReference type="SAM" id="MobiDB-lite"/>
    </source>
</evidence>
<accession>A0A6L7G6X4</accession>
<evidence type="ECO:0000313" key="6">
    <source>
        <dbReference type="EMBL" id="MXN19278.1"/>
    </source>
</evidence>
<dbReference type="AlphaFoldDB" id="A0A6L7G6X4"/>
<dbReference type="GO" id="GO:0030313">
    <property type="term" value="C:cell envelope"/>
    <property type="evidence" value="ECO:0007669"/>
    <property type="project" value="UniProtKB-SubCell"/>
</dbReference>
<keyword evidence="7" id="KW-1185">Reference proteome</keyword>
<evidence type="ECO:0000256" key="2">
    <source>
        <dbReference type="ARBA" id="ARBA00022729"/>
    </source>
</evidence>
<evidence type="ECO:0000256" key="1">
    <source>
        <dbReference type="ARBA" id="ARBA00004196"/>
    </source>
</evidence>
<sequence length="329" mass="34729">MIKALPIAALCLLPLGAAAGVPEVIARDILPGTAGFAEATQALSEASDRDCTMPAMAAPYGAAFDAWLAIAHLRFGPLEEAGRDRAIAFWPDAKGFTPRMLTGLIADQDPVVATPEGFAEVSVAARGLFALERMLYDPQFAYGPDSYGCALTRAISHDLARMAGAIDTEWRDSQAGLMRDAGAPGNTAYLSPDEAARQLYTALLSGLEFNADGRLGRPLGSFDDPRPERAEARRSERSRRNLVLSLQALHGLARDLAGADIPLTDAAFESAIARAEALEDPSFADAADPSGRLKIEIVQQRVQAVRRAVEGEIGPILGVGAGFNSADGD</sequence>
<feature type="compositionally biased region" description="Basic and acidic residues" evidence="3">
    <location>
        <begin position="223"/>
        <end position="237"/>
    </location>
</feature>
<gene>
    <name evidence="6" type="ORF">GR170_15690</name>
</gene>
<feature type="region of interest" description="Disordered" evidence="3">
    <location>
        <begin position="217"/>
        <end position="237"/>
    </location>
</feature>
<dbReference type="InterPro" id="IPR018976">
    <property type="entry name" value="Imelysin-like"/>
</dbReference>
<dbReference type="Proteomes" id="UP000477911">
    <property type="component" value="Unassembled WGS sequence"/>
</dbReference>
<dbReference type="RefSeq" id="WP_160895396.1">
    <property type="nucleotide sequence ID" value="NZ_WUMU01000017.1"/>
</dbReference>
<keyword evidence="2 4" id="KW-0732">Signal</keyword>
<evidence type="ECO:0000313" key="7">
    <source>
        <dbReference type="Proteomes" id="UP000477911"/>
    </source>
</evidence>
<dbReference type="EMBL" id="WUMU01000017">
    <property type="protein sequence ID" value="MXN19278.1"/>
    <property type="molecule type" value="Genomic_DNA"/>
</dbReference>
<proteinExistence type="predicted"/>
<protein>
    <submittedName>
        <fullName evidence="6">Signal peptidase</fullName>
    </submittedName>
</protein>
<dbReference type="Gene3D" id="1.20.1420.20">
    <property type="entry name" value="M75 peptidase, HXXE motif"/>
    <property type="match status" value="1"/>
</dbReference>
<organism evidence="6 7">
    <name type="scientific">Pseudooceanicola albus</name>
    <dbReference type="NCBI Taxonomy" id="2692189"/>
    <lineage>
        <taxon>Bacteria</taxon>
        <taxon>Pseudomonadati</taxon>
        <taxon>Pseudomonadota</taxon>
        <taxon>Alphaproteobacteria</taxon>
        <taxon>Rhodobacterales</taxon>
        <taxon>Paracoccaceae</taxon>
        <taxon>Pseudooceanicola</taxon>
    </lineage>
</organism>
<comment type="subcellular location">
    <subcellularLocation>
        <location evidence="1">Cell envelope</location>
    </subcellularLocation>
</comment>
<evidence type="ECO:0000256" key="4">
    <source>
        <dbReference type="SAM" id="SignalP"/>
    </source>
</evidence>